<accession>A0ACA9P2Q6</accession>
<evidence type="ECO:0000313" key="1">
    <source>
        <dbReference type="EMBL" id="CAG8689602.1"/>
    </source>
</evidence>
<protein>
    <submittedName>
        <fullName evidence="1">14106_t:CDS:1</fullName>
    </submittedName>
</protein>
<sequence>RQFSNRFSNNIVRNAHKNDDASKNTSTWLIRNAREIKNVEELMRKEKPAESFTILPRSTRSGIKSSYWIDDLINKTKPKYPKDSSETLVIPKREITMKKVTDSYVEEFLPFKSDPDLLEDYISSDGAIRVGKIFPDLDLLATFIAFKHCENEHGDPSPLTIVTASVDRLDLIKPIPIVDIRLSGHVTYVGYSSMEGNLKELVIDYIMNIKFNIVLIKMEYLQEGVLKNIQPTPEVDRDALSMCKTILNARFTMVARDPFTGKAAQVNTLQLENEHQRKLFQLGEEQKARRNKAVALSLKKLPPTEEEKELIHKLFLEHHNGAEKHDNFVWMDETTMESVTFMTPQNRNIHGNIFGGYLMILAYELAFSNACVFLRSQPTFLALDEISFRKPVPIGSILSMSSQVVHAEGPPHKSFQVAVTADVIDIESGKRETTNVFHFTFRSNNVDNVRRVMPKTYIDSLKCVEAGERN</sequence>
<keyword evidence="2" id="KW-1185">Reference proteome</keyword>
<dbReference type="EMBL" id="CAJVQC010017972">
    <property type="protein sequence ID" value="CAG8689602.1"/>
    <property type="molecule type" value="Genomic_DNA"/>
</dbReference>
<organism evidence="1 2">
    <name type="scientific">Racocetra persica</name>
    <dbReference type="NCBI Taxonomy" id="160502"/>
    <lineage>
        <taxon>Eukaryota</taxon>
        <taxon>Fungi</taxon>
        <taxon>Fungi incertae sedis</taxon>
        <taxon>Mucoromycota</taxon>
        <taxon>Glomeromycotina</taxon>
        <taxon>Glomeromycetes</taxon>
        <taxon>Diversisporales</taxon>
        <taxon>Gigasporaceae</taxon>
        <taxon>Racocetra</taxon>
    </lineage>
</organism>
<comment type="caution">
    <text evidence="1">The sequence shown here is derived from an EMBL/GenBank/DDBJ whole genome shotgun (WGS) entry which is preliminary data.</text>
</comment>
<gene>
    <name evidence="1" type="ORF">RPERSI_LOCUS9474</name>
</gene>
<proteinExistence type="predicted"/>
<evidence type="ECO:0000313" key="2">
    <source>
        <dbReference type="Proteomes" id="UP000789920"/>
    </source>
</evidence>
<reference evidence="1" key="1">
    <citation type="submission" date="2021-06" db="EMBL/GenBank/DDBJ databases">
        <authorList>
            <person name="Kallberg Y."/>
            <person name="Tangrot J."/>
            <person name="Rosling A."/>
        </authorList>
    </citation>
    <scope>NUCLEOTIDE SEQUENCE</scope>
    <source>
        <strain evidence="1">MA461A</strain>
    </source>
</reference>
<dbReference type="Proteomes" id="UP000789920">
    <property type="component" value="Unassembled WGS sequence"/>
</dbReference>
<feature type="non-terminal residue" evidence="1">
    <location>
        <position position="1"/>
    </location>
</feature>
<name>A0ACA9P2Q6_9GLOM</name>